<evidence type="ECO:0000256" key="9">
    <source>
        <dbReference type="ARBA" id="ARBA00037998"/>
    </source>
</evidence>
<feature type="transmembrane region" description="Helical" evidence="10">
    <location>
        <begin position="272"/>
        <end position="291"/>
    </location>
</feature>
<dbReference type="PANTHER" id="PTHR11795">
    <property type="entry name" value="BRANCHED-CHAIN AMINO ACID TRANSPORT SYSTEM PERMEASE PROTEIN LIVH"/>
    <property type="match status" value="1"/>
</dbReference>
<dbReference type="InterPro" id="IPR052157">
    <property type="entry name" value="BCAA_transport_permease"/>
</dbReference>
<dbReference type="GO" id="GO:0015192">
    <property type="term" value="F:L-phenylalanine transmembrane transporter activity"/>
    <property type="evidence" value="ECO:0007669"/>
    <property type="project" value="TreeGrafter"/>
</dbReference>
<feature type="transmembrane region" description="Helical" evidence="10">
    <location>
        <begin position="144"/>
        <end position="164"/>
    </location>
</feature>
<feature type="transmembrane region" description="Helical" evidence="10">
    <location>
        <begin position="193"/>
        <end position="215"/>
    </location>
</feature>
<sequence length="298" mass="31623">MLLQQFINFLQLGSIYALAAISFSMVYGIAGLVNFAHGSVFTIAMYLLFYASTLLFKITSATWGVFVLSLMIASLGTSIVAILMERIAYKPLRNAPPISVVVSSVGVGMLLEYLALNLAGSKAKRMPNLIPDITIDIAGTTIPLFKIMIIVIAFIAMIILSLLVRKTQLGVAMRAVSQDKTAAAFMGIDSNRVITYSFIFGAVLATIAAGLYGSAYSIFAYNVGDTINWWSFIAAVLGGIGSIEGAVLGGFILGGINVIAPMVLPVSSYKDIVAFGVLIFVLLIKPTGLLGKNAAEKV</sequence>
<feature type="transmembrane region" description="Helical" evidence="10">
    <location>
        <begin position="95"/>
        <end position="116"/>
    </location>
</feature>
<evidence type="ECO:0000313" key="12">
    <source>
        <dbReference type="Proteomes" id="UP000053370"/>
    </source>
</evidence>
<keyword evidence="12" id="KW-1185">Reference proteome</keyword>
<feature type="transmembrane region" description="Helical" evidence="10">
    <location>
        <begin position="62"/>
        <end position="83"/>
    </location>
</feature>
<organism evidence="11">
    <name type="scientific">Flexilinea flocculi</name>
    <dbReference type="NCBI Taxonomy" id="1678840"/>
    <lineage>
        <taxon>Bacteria</taxon>
        <taxon>Bacillati</taxon>
        <taxon>Chloroflexota</taxon>
        <taxon>Anaerolineae</taxon>
        <taxon>Anaerolineales</taxon>
        <taxon>Anaerolineaceae</taxon>
        <taxon>Flexilinea</taxon>
    </lineage>
</organism>
<keyword evidence="8 10" id="KW-0472">Membrane</keyword>
<evidence type="ECO:0000256" key="7">
    <source>
        <dbReference type="ARBA" id="ARBA00022989"/>
    </source>
</evidence>
<keyword evidence="6" id="KW-0029">Amino-acid transport</keyword>
<dbReference type="InterPro" id="IPR001851">
    <property type="entry name" value="ABC_transp_permease"/>
</dbReference>
<keyword evidence="7 10" id="KW-1133">Transmembrane helix</keyword>
<feature type="transmembrane region" description="Helical" evidence="10">
    <location>
        <begin position="6"/>
        <end position="28"/>
    </location>
</feature>
<dbReference type="AlphaFoldDB" id="A0A0S7BTZ1"/>
<comment type="similarity">
    <text evidence="9">Belongs to the binding-protein-dependent transport system permease family. LivHM subfamily.</text>
</comment>
<keyword evidence="3" id="KW-1003">Cell membrane</keyword>
<keyword evidence="2" id="KW-0813">Transport</keyword>
<evidence type="ECO:0000256" key="5">
    <source>
        <dbReference type="ARBA" id="ARBA00022692"/>
    </source>
</evidence>
<dbReference type="Pfam" id="PF02653">
    <property type="entry name" value="BPD_transp_2"/>
    <property type="match status" value="1"/>
</dbReference>
<name>A0A0S7BTZ1_9CHLR</name>
<evidence type="ECO:0000256" key="6">
    <source>
        <dbReference type="ARBA" id="ARBA00022970"/>
    </source>
</evidence>
<keyword evidence="5 10" id="KW-0812">Transmembrane</keyword>
<keyword evidence="4" id="KW-0997">Cell inner membrane</keyword>
<dbReference type="PANTHER" id="PTHR11795:SF371">
    <property type="entry name" value="HIGH-AFFINITY BRANCHED-CHAIN AMINO ACID TRANSPORT SYSTEM PERMEASE PROTEIN LIVH"/>
    <property type="match status" value="1"/>
</dbReference>
<evidence type="ECO:0000256" key="2">
    <source>
        <dbReference type="ARBA" id="ARBA00022448"/>
    </source>
</evidence>
<dbReference type="GO" id="GO:0005304">
    <property type="term" value="F:L-valine transmembrane transporter activity"/>
    <property type="evidence" value="ECO:0007669"/>
    <property type="project" value="TreeGrafter"/>
</dbReference>
<feature type="transmembrane region" description="Helical" evidence="10">
    <location>
        <begin position="227"/>
        <end position="260"/>
    </location>
</feature>
<dbReference type="GO" id="GO:1903806">
    <property type="term" value="P:L-isoleucine import across plasma membrane"/>
    <property type="evidence" value="ECO:0007669"/>
    <property type="project" value="TreeGrafter"/>
</dbReference>
<evidence type="ECO:0000256" key="8">
    <source>
        <dbReference type="ARBA" id="ARBA00023136"/>
    </source>
</evidence>
<evidence type="ECO:0000256" key="3">
    <source>
        <dbReference type="ARBA" id="ARBA00022475"/>
    </source>
</evidence>
<evidence type="ECO:0000256" key="4">
    <source>
        <dbReference type="ARBA" id="ARBA00022519"/>
    </source>
</evidence>
<feature type="transmembrane region" description="Helical" evidence="10">
    <location>
        <begin position="35"/>
        <end position="56"/>
    </location>
</feature>
<protein>
    <submittedName>
        <fullName evidence="11">Branched-chain amino acid ABC-type transport system, permease component</fullName>
    </submittedName>
</protein>
<proteinExistence type="inferred from homology"/>
<accession>A0A0S7BTZ1</accession>
<dbReference type="EMBL" id="DF968181">
    <property type="protein sequence ID" value="GAP41474.1"/>
    <property type="molecule type" value="Genomic_DNA"/>
</dbReference>
<evidence type="ECO:0000313" key="11">
    <source>
        <dbReference type="EMBL" id="GAP41474.1"/>
    </source>
</evidence>
<dbReference type="Proteomes" id="UP000053370">
    <property type="component" value="Unassembled WGS sequence"/>
</dbReference>
<evidence type="ECO:0000256" key="10">
    <source>
        <dbReference type="SAM" id="Phobius"/>
    </source>
</evidence>
<evidence type="ECO:0000256" key="1">
    <source>
        <dbReference type="ARBA" id="ARBA00004651"/>
    </source>
</evidence>
<reference evidence="11" key="1">
    <citation type="journal article" date="2015" name="Genome Announc.">
        <title>Draft Genome Sequence of Anaerolineae Strain TC1, a Novel Isolate from a Methanogenic Wastewater Treatment System.</title>
        <authorList>
            <person name="Matsuura N."/>
            <person name="Tourlousse D.M."/>
            <person name="Sun L."/>
            <person name="Toyonaga M."/>
            <person name="Kuroda K."/>
            <person name="Ohashi A."/>
            <person name="Cruz R."/>
            <person name="Yamaguchi T."/>
            <person name="Sekiguchi Y."/>
        </authorList>
    </citation>
    <scope>NUCLEOTIDE SEQUENCE [LARGE SCALE GENOMIC DNA]</scope>
    <source>
        <strain evidence="11">TC1</strain>
    </source>
</reference>
<dbReference type="CDD" id="cd06582">
    <property type="entry name" value="TM_PBP1_LivH_like"/>
    <property type="match status" value="1"/>
</dbReference>
<dbReference type="STRING" id="1678840.ATC1_131464"/>
<dbReference type="RefSeq" id="WP_062282767.1">
    <property type="nucleotide sequence ID" value="NZ_DF968181.1"/>
</dbReference>
<comment type="subcellular location">
    <subcellularLocation>
        <location evidence="1">Cell membrane</location>
        <topology evidence="1">Multi-pass membrane protein</topology>
    </subcellularLocation>
</comment>
<dbReference type="GO" id="GO:0042941">
    <property type="term" value="P:D-alanine transmembrane transport"/>
    <property type="evidence" value="ECO:0007669"/>
    <property type="project" value="TreeGrafter"/>
</dbReference>
<dbReference type="GO" id="GO:0005886">
    <property type="term" value="C:plasma membrane"/>
    <property type="evidence" value="ECO:0007669"/>
    <property type="project" value="UniProtKB-SubCell"/>
</dbReference>
<dbReference type="GO" id="GO:0015808">
    <property type="term" value="P:L-alanine transport"/>
    <property type="evidence" value="ECO:0007669"/>
    <property type="project" value="TreeGrafter"/>
</dbReference>
<dbReference type="GO" id="GO:0015190">
    <property type="term" value="F:L-leucine transmembrane transporter activity"/>
    <property type="evidence" value="ECO:0007669"/>
    <property type="project" value="TreeGrafter"/>
</dbReference>
<dbReference type="GO" id="GO:0015188">
    <property type="term" value="F:L-isoleucine transmembrane transporter activity"/>
    <property type="evidence" value="ECO:0007669"/>
    <property type="project" value="TreeGrafter"/>
</dbReference>
<gene>
    <name evidence="11" type="ORF">ATC1_131464</name>
</gene>
<dbReference type="PATRIC" id="fig|1678840.3.peg.2931"/>